<keyword evidence="2" id="KW-1185">Reference proteome</keyword>
<evidence type="ECO:0008006" key="3">
    <source>
        <dbReference type="Google" id="ProtNLM"/>
    </source>
</evidence>
<accession>A0ABR9IJI4</accession>
<proteinExistence type="predicted"/>
<sequence length="346" mass="38367">MFTKKTVFVVGAGGSFEVGLPVGSTLKTRIAEKLDVRASGSFEGNPAIVRAVASAAKETSSFGGAVNRLVGAAQAIRGAMPLAISIDNYLNTHSHDSDVVMMGKFGITACILDAEANSTLREYDAAYNMDFANIPDSWHNTFCKMLTENVRLGDLETVFENVAIITFNYDRCIEHYLLTWLIKYMRIPYGEAAEICKRLPIFHPYGQVGLLPWQTTSGSGVRFGEPPTEYNIRQISSQIRTFTERVDDDDMLSAMRDYLSEAERVIFLGFSFGKMNMDLMRTGRDGPRKDVLGTVLQMSNPNKAEADHRIRTTLTGADSGWLVTGMELSSVAANELLNNYWYRLSD</sequence>
<protein>
    <recommendedName>
        <fullName evidence="3">SIR2-like domain-containing protein</fullName>
    </recommendedName>
</protein>
<reference evidence="1 2" key="1">
    <citation type="submission" date="2020-10" db="EMBL/GenBank/DDBJ databases">
        <title>Sequencing the genomes of 1000 actinobacteria strains.</title>
        <authorList>
            <person name="Klenk H.-P."/>
        </authorList>
    </citation>
    <scope>NUCLEOTIDE SEQUENCE [LARGE SCALE GENOMIC DNA]</scope>
    <source>
        <strain evidence="1 2">DSM 7307</strain>
    </source>
</reference>
<dbReference type="Proteomes" id="UP000620262">
    <property type="component" value="Unassembled WGS sequence"/>
</dbReference>
<dbReference type="EMBL" id="JADBEC010000001">
    <property type="protein sequence ID" value="MBE1503344.1"/>
    <property type="molecule type" value="Genomic_DNA"/>
</dbReference>
<name>A0ABR9IJI4_RHIVS</name>
<organism evidence="1 2">
    <name type="scientific">Rhizobium viscosum</name>
    <name type="common">Arthrobacter viscosus</name>
    <dbReference type="NCBI Taxonomy" id="1673"/>
    <lineage>
        <taxon>Bacteria</taxon>
        <taxon>Pseudomonadati</taxon>
        <taxon>Pseudomonadota</taxon>
        <taxon>Alphaproteobacteria</taxon>
        <taxon>Hyphomicrobiales</taxon>
        <taxon>Rhizobiaceae</taxon>
        <taxon>Rhizobium/Agrobacterium group</taxon>
        <taxon>Rhizobium</taxon>
    </lineage>
</organism>
<gene>
    <name evidence="1" type="ORF">H4W29_000525</name>
</gene>
<comment type="caution">
    <text evidence="1">The sequence shown here is derived from an EMBL/GenBank/DDBJ whole genome shotgun (WGS) entry which is preliminary data.</text>
</comment>
<evidence type="ECO:0000313" key="1">
    <source>
        <dbReference type="EMBL" id="MBE1503344.1"/>
    </source>
</evidence>
<evidence type="ECO:0000313" key="2">
    <source>
        <dbReference type="Proteomes" id="UP000620262"/>
    </source>
</evidence>
<dbReference type="RefSeq" id="WP_192727538.1">
    <property type="nucleotide sequence ID" value="NZ_BAAAVL010000003.1"/>
</dbReference>